<dbReference type="InterPro" id="IPR013120">
    <property type="entry name" value="FAR_NAD-bd"/>
</dbReference>
<dbReference type="AlphaFoldDB" id="A0A367M2U8"/>
<dbReference type="GO" id="GO:0005737">
    <property type="term" value="C:cytoplasm"/>
    <property type="evidence" value="ECO:0007669"/>
    <property type="project" value="TreeGrafter"/>
</dbReference>
<accession>A0A367M2U8</accession>
<dbReference type="InterPro" id="IPR036291">
    <property type="entry name" value="NAD(P)-bd_dom_sf"/>
</dbReference>
<dbReference type="Proteomes" id="UP000253594">
    <property type="component" value="Unassembled WGS sequence"/>
</dbReference>
<dbReference type="PANTHER" id="PTHR48079">
    <property type="entry name" value="PROTEIN YEEZ"/>
    <property type="match status" value="1"/>
</dbReference>
<name>A0A367M2U8_PSEAI</name>
<dbReference type="EMBL" id="QORE01001254">
    <property type="protein sequence ID" value="RCI71744.1"/>
    <property type="molecule type" value="Genomic_DNA"/>
</dbReference>
<dbReference type="PANTHER" id="PTHR48079:SF6">
    <property type="entry name" value="NAD(P)-BINDING DOMAIN-CONTAINING PROTEIN-RELATED"/>
    <property type="match status" value="1"/>
</dbReference>
<proteinExistence type="predicted"/>
<organism evidence="2 3">
    <name type="scientific">Pseudomonas aeruginosa</name>
    <dbReference type="NCBI Taxonomy" id="287"/>
    <lineage>
        <taxon>Bacteria</taxon>
        <taxon>Pseudomonadati</taxon>
        <taxon>Pseudomonadota</taxon>
        <taxon>Gammaproteobacteria</taxon>
        <taxon>Pseudomonadales</taxon>
        <taxon>Pseudomonadaceae</taxon>
        <taxon>Pseudomonas</taxon>
    </lineage>
</organism>
<evidence type="ECO:0000259" key="1">
    <source>
        <dbReference type="Pfam" id="PF07993"/>
    </source>
</evidence>
<feature type="domain" description="Thioester reductase (TE)" evidence="1">
    <location>
        <begin position="21"/>
        <end position="253"/>
    </location>
</feature>
<dbReference type="SUPFAM" id="SSF51735">
    <property type="entry name" value="NAD(P)-binding Rossmann-fold domains"/>
    <property type="match status" value="1"/>
</dbReference>
<sequence>MNMHADGEQITAIDTRERILLTGATGFLGGSVAAQLIAAGHGANLSFLVRAESRQQGLERLRGNLLMHGVDEADCLALRAEQILCGDFLDTSWLARETPRLMQVERVINCAAVASFSKNPTIWPVNVDGTFAFADVLSRSKRLKRFLHVGTAMCCGPQRESPISESWEFPAAEQQLVDYTASKAEIERRMREELPGLPLVVARPSIVVGHRTLGCQASGSIFWVFRMGFALESFTCGLDEQIDVIPVDYCAEALIGLALKPCLGHSLYHISAGHRAACTFGEIDEAFARANGAAPVGERYRKVEVDDLKELAKSFESRIGPANPRLVLRALRLYSGFADLNYLFDNSRLLEEGISAPPRFTDYLDVCVQSSSAVSIPAQMQWDFKRRQVRGASSPRPDLSG</sequence>
<dbReference type="GO" id="GO:0004029">
    <property type="term" value="F:aldehyde dehydrogenase (NAD+) activity"/>
    <property type="evidence" value="ECO:0007669"/>
    <property type="project" value="TreeGrafter"/>
</dbReference>
<evidence type="ECO:0000313" key="3">
    <source>
        <dbReference type="Proteomes" id="UP000253594"/>
    </source>
</evidence>
<dbReference type="Gene3D" id="3.40.50.720">
    <property type="entry name" value="NAD(P)-binding Rossmann-like Domain"/>
    <property type="match status" value="1"/>
</dbReference>
<protein>
    <submittedName>
        <fullName evidence="2">NAD-dependent epimerase/dehydratase family protein</fullName>
    </submittedName>
</protein>
<dbReference type="InterPro" id="IPR051783">
    <property type="entry name" value="NAD(P)-dependent_oxidoreduct"/>
</dbReference>
<reference evidence="2 3" key="1">
    <citation type="submission" date="2018-07" db="EMBL/GenBank/DDBJ databases">
        <title>Mechanisms of high-level aminoglycoside resistance among Gram-negative pathogens in Brazil.</title>
        <authorList>
            <person name="Ballaben A.S."/>
            <person name="Darini A.L.C."/>
            <person name="Doi Y."/>
        </authorList>
    </citation>
    <scope>NUCLEOTIDE SEQUENCE [LARGE SCALE GENOMIC DNA]</scope>
    <source>
        <strain evidence="2 3">B2-305</strain>
    </source>
</reference>
<evidence type="ECO:0000313" key="2">
    <source>
        <dbReference type="EMBL" id="RCI71744.1"/>
    </source>
</evidence>
<gene>
    <name evidence="2" type="ORF">DT376_27460</name>
</gene>
<dbReference type="Pfam" id="PF07993">
    <property type="entry name" value="NAD_binding_4"/>
    <property type="match status" value="1"/>
</dbReference>
<comment type="caution">
    <text evidence="2">The sequence shown here is derived from an EMBL/GenBank/DDBJ whole genome shotgun (WGS) entry which is preliminary data.</text>
</comment>